<dbReference type="Gene3D" id="3.10.450.230">
    <property type="entry name" value="VirB8 protein"/>
    <property type="match status" value="1"/>
</dbReference>
<dbReference type="GO" id="GO:0016020">
    <property type="term" value="C:membrane"/>
    <property type="evidence" value="ECO:0007669"/>
    <property type="project" value="UniProtKB-SubCell"/>
</dbReference>
<dbReference type="GO" id="GO:0030255">
    <property type="term" value="P:protein secretion by the type IV secretion system"/>
    <property type="evidence" value="ECO:0007669"/>
    <property type="project" value="InterPro"/>
</dbReference>
<dbReference type="Proteomes" id="UP000198982">
    <property type="component" value="Unassembled WGS sequence"/>
</dbReference>
<feature type="transmembrane region" description="Helical" evidence="5">
    <location>
        <begin position="39"/>
        <end position="63"/>
    </location>
</feature>
<dbReference type="Pfam" id="PF04335">
    <property type="entry name" value="VirB8"/>
    <property type="match status" value="1"/>
</dbReference>
<reference evidence="8" key="1">
    <citation type="submission" date="2016-10" db="EMBL/GenBank/DDBJ databases">
        <authorList>
            <person name="Varghese N."/>
            <person name="Submissions S."/>
        </authorList>
    </citation>
    <scope>NUCLEOTIDE SEQUENCE [LARGE SCALE GENOMIC DNA]</scope>
    <source>
        <strain evidence="8">DSM 9751</strain>
    </source>
</reference>
<dbReference type="RefSeq" id="WP_092321014.1">
    <property type="nucleotide sequence ID" value="NZ_FNTJ01000004.1"/>
</dbReference>
<dbReference type="PIRSF" id="PIRSF003299">
    <property type="entry name" value="VirB8_PtlE"/>
    <property type="match status" value="1"/>
</dbReference>
<evidence type="ECO:0000313" key="8">
    <source>
        <dbReference type="Proteomes" id="UP000198982"/>
    </source>
</evidence>
<dbReference type="CDD" id="cd16424">
    <property type="entry name" value="VirB8"/>
    <property type="match status" value="1"/>
</dbReference>
<evidence type="ECO:0000256" key="4">
    <source>
        <dbReference type="ARBA" id="ARBA00023136"/>
    </source>
</evidence>
<organism evidence="7 8">
    <name type="scientific">Pseudomonas saponiphila</name>
    <dbReference type="NCBI Taxonomy" id="556534"/>
    <lineage>
        <taxon>Bacteria</taxon>
        <taxon>Pseudomonadati</taxon>
        <taxon>Pseudomonadota</taxon>
        <taxon>Gammaproteobacteria</taxon>
        <taxon>Pseudomonadales</taxon>
        <taxon>Pseudomonadaceae</taxon>
        <taxon>Pseudomonas</taxon>
    </lineage>
</organism>
<feature type="domain" description="Bacterial virulence protein VirB8" evidence="6">
    <location>
        <begin position="24"/>
        <end position="233"/>
    </location>
</feature>
<dbReference type="InterPro" id="IPR007430">
    <property type="entry name" value="VirB8"/>
</dbReference>
<dbReference type="EMBL" id="FNTJ01000004">
    <property type="protein sequence ID" value="SED41211.1"/>
    <property type="molecule type" value="Genomic_DNA"/>
</dbReference>
<evidence type="ECO:0000256" key="3">
    <source>
        <dbReference type="ARBA" id="ARBA00022989"/>
    </source>
</evidence>
<sequence length="241" mass="27213">MSRADKNEAITKADMAAFQEERQNLETDLLDEVLKSRRAAWWVATGLGALSAVAFAVSGFTMYRYSQPVPAHMLVMNTDGSIQQVTLLTPQSTYGEVADTYWVSEFVRHYESYEFNTAQVDYDAIRLMASSGEVADEYQKRYKWGTKEAMDKTVGDRKSVKVKVSSVILDREKGTATVRFSTTEKYRARGADEAPQFWIATLSYRYDNMELKAAERYINPAGFRVYSYRVNAESVASGGGR</sequence>
<evidence type="ECO:0000256" key="5">
    <source>
        <dbReference type="SAM" id="Phobius"/>
    </source>
</evidence>
<evidence type="ECO:0000256" key="2">
    <source>
        <dbReference type="ARBA" id="ARBA00022692"/>
    </source>
</evidence>
<evidence type="ECO:0000313" key="7">
    <source>
        <dbReference type="EMBL" id="SED41211.1"/>
    </source>
</evidence>
<dbReference type="AlphaFoldDB" id="A0A1H5AHF7"/>
<evidence type="ECO:0000259" key="6">
    <source>
        <dbReference type="Pfam" id="PF04335"/>
    </source>
</evidence>
<keyword evidence="4 5" id="KW-0472">Membrane</keyword>
<dbReference type="SUPFAM" id="SSF54427">
    <property type="entry name" value="NTF2-like"/>
    <property type="match status" value="1"/>
</dbReference>
<keyword evidence="8" id="KW-1185">Reference proteome</keyword>
<keyword evidence="3 5" id="KW-1133">Transmembrane helix</keyword>
<keyword evidence="2 5" id="KW-0812">Transmembrane</keyword>
<proteinExistence type="predicted"/>
<accession>A0A1H5AHF7</accession>
<evidence type="ECO:0000256" key="1">
    <source>
        <dbReference type="ARBA" id="ARBA00004167"/>
    </source>
</evidence>
<protein>
    <submittedName>
        <fullName evidence="7">Type IV secretion system protein VirB8</fullName>
    </submittedName>
</protein>
<gene>
    <name evidence="7" type="ORF">SAMN05216178_7054</name>
</gene>
<name>A0A1H5AHF7_9PSED</name>
<dbReference type="InterPro" id="IPR032710">
    <property type="entry name" value="NTF2-like_dom_sf"/>
</dbReference>
<dbReference type="InterPro" id="IPR026264">
    <property type="entry name" value="VirB8/PtlE"/>
</dbReference>
<comment type="subcellular location">
    <subcellularLocation>
        <location evidence="1">Membrane</location>
        <topology evidence="1">Single-pass membrane protein</topology>
    </subcellularLocation>
</comment>